<evidence type="ECO:0000313" key="1">
    <source>
        <dbReference type="EMBL" id="SFT38846.1"/>
    </source>
</evidence>
<reference evidence="1 2" key="1">
    <citation type="submission" date="2016-10" db="EMBL/GenBank/DDBJ databases">
        <authorList>
            <person name="de Groot N.N."/>
        </authorList>
    </citation>
    <scope>NUCLEOTIDE SEQUENCE [LARGE SCALE GENOMIC DNA]</scope>
    <source>
        <strain evidence="1 2">CGMCC 1.7005</strain>
    </source>
</reference>
<dbReference type="STRING" id="477690.SAMN05216474_0276"/>
<protein>
    <submittedName>
        <fullName evidence="1">Uncharacterized protein</fullName>
    </submittedName>
</protein>
<sequence>MKQSAFVVDLNYSFYCKLVNMKIAVVLSILFFSFHTLAQGFSADREKFFKELQKQLKPLTPKEEYDFIENIFEANLLESDLIKDAVFERMVKTSNLIIEKRMDVYPEVYNYVYSVNSLMEKRANDSYTAWHQAIDKQLDSRNSKKFEEFIQVSKAFFDRRVIYINNGFEWFYEGGTFDFVYNRGPEIVLEGGNLICRTINTSSSTKKDIPYTDSMVVYRTSGVYDPALEKWQGKGGTITWEKVGLERGKTRAEISYYDVSMKSPYMNIDTAYLTSPYFTEKTIGKLSERAQRGAYKEGKGDEYPQFSSFENRLSIPNIVEGVNYEGGFSLKGAEFVGLGTQEEPIRLSFKKGGKEFITTESQSLNITEDKLTTYNCKTIIHLSSKDSIWHPGLRFAYDRVNKRIELVRGNVGVEQSPFTNTFHDLDMYVTQISWAIDSDVLAFDFGIGTSQEQRIARFESRNYYDQGLYESLQGMESVHPLVALSKYSYKYDLQVLPEGTAASALGRTISQAKQTFLKLSALGFISYDTDKGEIILKDKLYNFINARSGKQDYDNIVFESNLAPMRPKNYTKEELEKEPSLQYEIKKIEDHNAYIKGVQSHGSINLNTMNMGLVAVSQVPISDYQATAIFPDSSKVMIKENRDIIFKGWVNSGKWQVDVTNGYYDYAENKINITSSNNALFRANPLREEDGKSPIPLQSSLTGIVGYILVDDPNNRSGLKEEFHNYPMLYSEGKTKVFWEYDAIHKSAYKKETFFFEVEPFVVDSLDNFDEKSIAFNGKMHSAGIFPVFEQDLSIMGDYSLGFSTVAPTGGYDFYGDVAKYENKIVLSNNGLQGAGQIDFIQSTSISKAFTFLPDSTIGIVEFRNEPLATGVQFAEAESPNAFMTYLPKNKMLKVKSTRDPIVMYGGETNLFGTTIIQPSGMTGMGRVDMEKALLTSKAFEFDRWDIISDSAAYYLKNLDKKPGDLMASEYLLTSENVKTKIDLKGREGTFSIMDDDSELRFPVNEFRCSVKDFDWKIDEDEITLVNPEEKAKFYALRPEQKMLTIESGNAQFDMKKRIINCYETEFVEIADALIYPDSQYVEIQPKAVIDTLRNSIIKSRDEEVLHTIVNANTTIQSSESFLSYGDYKYFDLDSTLHYIPMHKVYVDKDLQTRANGKVAEGTDFMLSPQFDFYGDVELYANNPLINFKGATKIVHDCEGIAKNWMAFSSAIDPKDVQIPVGENPVDLEGNAISAGLVWRNTENIDSLEIYPTFLSAVENKEDTKVIAGTGFLKYNPASYEFEIGNKEKLLDLTAVGNYVSLNLKTCGMYGNGKIDLGMDFGDLEIASVGTVIYNQEKKDANFNLTMQVKTPMDEKVFEAVANKINLQSNLVAADLKSNTLVDAIATWSSEKEAKAFSDKLTETGAVKKLPKEMEATFVFSGVRLSTYDLVDDYQKGLKTSMSKVILVSINDVPVLKYVDFKLFAEQRVLLGDKVGFMIDMPGGYAYYFFYEQGEKRGQMDIITSDQEFNTSVMEIKEDKRKIKKFEYGISDDSVLKSQFLRIFGGI</sequence>
<keyword evidence="2" id="KW-1185">Reference proteome</keyword>
<dbReference type="Proteomes" id="UP000236454">
    <property type="component" value="Unassembled WGS sequence"/>
</dbReference>
<organism evidence="1 2">
    <name type="scientific">Lishizhenia tianjinensis</name>
    <dbReference type="NCBI Taxonomy" id="477690"/>
    <lineage>
        <taxon>Bacteria</taxon>
        <taxon>Pseudomonadati</taxon>
        <taxon>Bacteroidota</taxon>
        <taxon>Flavobacteriia</taxon>
        <taxon>Flavobacteriales</taxon>
        <taxon>Crocinitomicaceae</taxon>
        <taxon>Lishizhenia</taxon>
    </lineage>
</organism>
<name>A0A1I6XL14_9FLAO</name>
<dbReference type="EMBL" id="FPAS01000001">
    <property type="protein sequence ID" value="SFT38846.1"/>
    <property type="molecule type" value="Genomic_DNA"/>
</dbReference>
<gene>
    <name evidence="1" type="ORF">SAMN05216474_0276</name>
</gene>
<accession>A0A1I6XL14</accession>
<proteinExistence type="predicted"/>
<evidence type="ECO:0000313" key="2">
    <source>
        <dbReference type="Proteomes" id="UP000236454"/>
    </source>
</evidence>